<protein>
    <submittedName>
        <fullName evidence="1">Uncharacterized protein</fullName>
    </submittedName>
</protein>
<dbReference type="AlphaFoldDB" id="A0A0M9A3C4"/>
<name>A0A0M9A3C4_9HYME</name>
<proteinExistence type="predicted"/>
<sequence length="319" mass="36559">MPQKSWCKFIYSYIQGFTFELTKKLANVNKFGWGNPENHFRASSGATLMQRKLAIAVIIQRIPRENFQLTVESRLDGSFVTCAENNGRTHKNEPRVNNEKPEEEWRRVKNLKSNVKRLPTSSTEKLSTQTALQSADRQITNTEAEPWQPAKPPELSSEATFLSRRFSAPDKFLPLEMILVEVTQKVGPLQTKYTICKRERITWIARRGKHSKQVAIVYERLGTFHRYTKISSQRLRLECGKATERSGGSFRVDIKEKYFEYYQKSHTHIDATTMINVGEIYSDLSIVASSGETNCKEISAKGDSPTYFGSKHSETIEFA</sequence>
<evidence type="ECO:0000313" key="2">
    <source>
        <dbReference type="Proteomes" id="UP000053105"/>
    </source>
</evidence>
<accession>A0A0M9A3C4</accession>
<organism evidence="1 2">
    <name type="scientific">Melipona quadrifasciata</name>
    <dbReference type="NCBI Taxonomy" id="166423"/>
    <lineage>
        <taxon>Eukaryota</taxon>
        <taxon>Metazoa</taxon>
        <taxon>Ecdysozoa</taxon>
        <taxon>Arthropoda</taxon>
        <taxon>Hexapoda</taxon>
        <taxon>Insecta</taxon>
        <taxon>Pterygota</taxon>
        <taxon>Neoptera</taxon>
        <taxon>Endopterygota</taxon>
        <taxon>Hymenoptera</taxon>
        <taxon>Apocrita</taxon>
        <taxon>Aculeata</taxon>
        <taxon>Apoidea</taxon>
        <taxon>Anthophila</taxon>
        <taxon>Apidae</taxon>
        <taxon>Melipona</taxon>
    </lineage>
</organism>
<dbReference type="Proteomes" id="UP000053105">
    <property type="component" value="Unassembled WGS sequence"/>
</dbReference>
<evidence type="ECO:0000313" key="1">
    <source>
        <dbReference type="EMBL" id="KOX75009.1"/>
    </source>
</evidence>
<dbReference type="EMBL" id="KQ435775">
    <property type="protein sequence ID" value="KOX75009.1"/>
    <property type="molecule type" value="Genomic_DNA"/>
</dbReference>
<reference evidence="1 2" key="1">
    <citation type="submission" date="2015-07" db="EMBL/GenBank/DDBJ databases">
        <title>The genome of Melipona quadrifasciata.</title>
        <authorList>
            <person name="Pan H."/>
            <person name="Kapheim K."/>
        </authorList>
    </citation>
    <scope>NUCLEOTIDE SEQUENCE [LARGE SCALE GENOMIC DNA]</scope>
    <source>
        <strain evidence="1">0111107301</strain>
        <tissue evidence="1">Whole body</tissue>
    </source>
</reference>
<gene>
    <name evidence="1" type="ORF">WN51_12694</name>
</gene>
<keyword evidence="2" id="KW-1185">Reference proteome</keyword>